<evidence type="ECO:0000313" key="2">
    <source>
        <dbReference type="Proteomes" id="UP000789396"/>
    </source>
</evidence>
<gene>
    <name evidence="1" type="ORF">RFULGI_LOCUS3983</name>
</gene>
<comment type="caution">
    <text evidence="1">The sequence shown here is derived from an EMBL/GenBank/DDBJ whole genome shotgun (WGS) entry which is preliminary data.</text>
</comment>
<dbReference type="Proteomes" id="UP000789396">
    <property type="component" value="Unassembled WGS sequence"/>
</dbReference>
<keyword evidence="2" id="KW-1185">Reference proteome</keyword>
<protein>
    <submittedName>
        <fullName evidence="1">14530_t:CDS:1</fullName>
    </submittedName>
</protein>
<feature type="non-terminal residue" evidence="1">
    <location>
        <position position="74"/>
    </location>
</feature>
<proteinExistence type="predicted"/>
<sequence>MSHPNTKSSITSKKACNKDGTFVAKVMNEIKKSIDTLEDWELFEITHDNFQDYTLKAIEWYENADKTLKSTFYT</sequence>
<dbReference type="OrthoDB" id="2420864at2759"/>
<reference evidence="1" key="1">
    <citation type="submission" date="2021-06" db="EMBL/GenBank/DDBJ databases">
        <authorList>
            <person name="Kallberg Y."/>
            <person name="Tangrot J."/>
            <person name="Rosling A."/>
        </authorList>
    </citation>
    <scope>NUCLEOTIDE SEQUENCE</scope>
    <source>
        <strain evidence="1">IN212</strain>
    </source>
</reference>
<name>A0A9N9AN11_9GLOM</name>
<organism evidence="1 2">
    <name type="scientific">Racocetra fulgida</name>
    <dbReference type="NCBI Taxonomy" id="60492"/>
    <lineage>
        <taxon>Eukaryota</taxon>
        <taxon>Fungi</taxon>
        <taxon>Fungi incertae sedis</taxon>
        <taxon>Mucoromycota</taxon>
        <taxon>Glomeromycotina</taxon>
        <taxon>Glomeromycetes</taxon>
        <taxon>Diversisporales</taxon>
        <taxon>Gigasporaceae</taxon>
        <taxon>Racocetra</taxon>
    </lineage>
</organism>
<accession>A0A9N9AN11</accession>
<dbReference type="AlphaFoldDB" id="A0A9N9AN11"/>
<dbReference type="EMBL" id="CAJVPZ010003760">
    <property type="protein sequence ID" value="CAG8535431.1"/>
    <property type="molecule type" value="Genomic_DNA"/>
</dbReference>
<evidence type="ECO:0000313" key="1">
    <source>
        <dbReference type="EMBL" id="CAG8535431.1"/>
    </source>
</evidence>